<sequence>MQWILFAFNLDYSDKSHVGLYDTFTKFLIKEYSEGRNVAIIIDEAQHLGMKLLEQVRLLSNLNSGKHTALQFLIVGQPELREQLIKPEFQQFTQRVIVDYHLKALSYNETVGYIRHRLMTVGGAPSLFCEEGMHLIWEHSGGVPRIINVLCDLSLVYGYSAQLKDKIYPCIIKEVLHDKGMEIPTLKQIQKQSTM</sequence>
<gene>
    <name evidence="2" type="ORF">NKI27_10290</name>
</gene>
<accession>A0ABY6MXC9</accession>
<dbReference type="InterPro" id="IPR052026">
    <property type="entry name" value="ExeA_AAA_ATPase_DNA-bind"/>
</dbReference>
<evidence type="ECO:0000313" key="2">
    <source>
        <dbReference type="EMBL" id="UZE94483.1"/>
    </source>
</evidence>
<dbReference type="InterPro" id="IPR049945">
    <property type="entry name" value="AAA_22"/>
</dbReference>
<keyword evidence="3" id="KW-1185">Reference proteome</keyword>
<name>A0ABY6MXC9_9ALTE</name>
<feature type="domain" description="ORC1/DEAH AAA+ ATPase" evidence="1">
    <location>
        <begin position="2"/>
        <end position="84"/>
    </location>
</feature>
<dbReference type="InterPro" id="IPR027417">
    <property type="entry name" value="P-loop_NTPase"/>
</dbReference>
<dbReference type="PANTHER" id="PTHR35894:SF1">
    <property type="entry name" value="PHOSPHORIBULOKINASE _ URIDINE KINASE FAMILY"/>
    <property type="match status" value="1"/>
</dbReference>
<dbReference type="EMBL" id="CP100390">
    <property type="protein sequence ID" value="UZE94483.1"/>
    <property type="molecule type" value="Genomic_DNA"/>
</dbReference>
<proteinExistence type="predicted"/>
<dbReference type="Pfam" id="PF13401">
    <property type="entry name" value="AAA_22"/>
    <property type="match status" value="1"/>
</dbReference>
<evidence type="ECO:0000259" key="1">
    <source>
        <dbReference type="Pfam" id="PF13401"/>
    </source>
</evidence>
<evidence type="ECO:0000313" key="3">
    <source>
        <dbReference type="Proteomes" id="UP001163739"/>
    </source>
</evidence>
<dbReference type="Proteomes" id="UP001163739">
    <property type="component" value="Chromosome"/>
</dbReference>
<reference evidence="2" key="1">
    <citation type="submission" date="2022-06" db="EMBL/GenBank/DDBJ databases">
        <title>Alkalimarinus sp. nov., isolated from gut of a Alitta virens.</title>
        <authorList>
            <person name="Yang A.I."/>
            <person name="Shin N.-R."/>
        </authorList>
    </citation>
    <scope>NUCLEOTIDE SEQUENCE</scope>
    <source>
        <strain evidence="2">A2M4</strain>
    </source>
</reference>
<protein>
    <submittedName>
        <fullName evidence="2">AAA family ATPase</fullName>
    </submittedName>
</protein>
<dbReference type="PANTHER" id="PTHR35894">
    <property type="entry name" value="GENERAL SECRETION PATHWAY PROTEIN A-RELATED"/>
    <property type="match status" value="1"/>
</dbReference>
<dbReference type="SUPFAM" id="SSF52540">
    <property type="entry name" value="P-loop containing nucleoside triphosphate hydrolases"/>
    <property type="match status" value="1"/>
</dbReference>
<organism evidence="2 3">
    <name type="scientific">Alkalimarinus alittae</name>
    <dbReference type="NCBI Taxonomy" id="2961619"/>
    <lineage>
        <taxon>Bacteria</taxon>
        <taxon>Pseudomonadati</taxon>
        <taxon>Pseudomonadota</taxon>
        <taxon>Gammaproteobacteria</taxon>
        <taxon>Alteromonadales</taxon>
        <taxon>Alteromonadaceae</taxon>
        <taxon>Alkalimarinus</taxon>
    </lineage>
</organism>